<dbReference type="SUPFAM" id="SSF64288">
    <property type="entry name" value="Chorismate lyase-like"/>
    <property type="match status" value="1"/>
</dbReference>
<protein>
    <submittedName>
        <fullName evidence="2">UTRA domain-containing protein</fullName>
    </submittedName>
</protein>
<evidence type="ECO:0000313" key="2">
    <source>
        <dbReference type="EMBL" id="PSL00245.1"/>
    </source>
</evidence>
<proteinExistence type="predicted"/>
<comment type="caution">
    <text evidence="2">The sequence shown here is derived from an EMBL/GenBank/DDBJ whole genome shotgun (WGS) entry which is preliminary data.</text>
</comment>
<accession>A0A2P8DSS4</accession>
<keyword evidence="3" id="KW-1185">Reference proteome</keyword>
<dbReference type="AlphaFoldDB" id="A0A2P8DSS4"/>
<gene>
    <name evidence="2" type="ORF">CLV63_102372</name>
</gene>
<dbReference type="GO" id="GO:0003677">
    <property type="term" value="F:DNA binding"/>
    <property type="evidence" value="ECO:0007669"/>
    <property type="project" value="InterPro"/>
</dbReference>
<evidence type="ECO:0000259" key="1">
    <source>
        <dbReference type="Pfam" id="PF07702"/>
    </source>
</evidence>
<dbReference type="Gene3D" id="3.40.1410.10">
    <property type="entry name" value="Chorismate lyase-like"/>
    <property type="match status" value="1"/>
</dbReference>
<dbReference type="InterPro" id="IPR011663">
    <property type="entry name" value="UTRA"/>
</dbReference>
<name>A0A2P8DSS4_9ACTN</name>
<dbReference type="InterPro" id="IPR028978">
    <property type="entry name" value="Chorismate_lyase_/UTRA_dom_sf"/>
</dbReference>
<evidence type="ECO:0000313" key="3">
    <source>
        <dbReference type="Proteomes" id="UP000240542"/>
    </source>
</evidence>
<dbReference type="Proteomes" id="UP000240542">
    <property type="component" value="Unassembled WGS sequence"/>
</dbReference>
<dbReference type="GO" id="GO:0006355">
    <property type="term" value="P:regulation of DNA-templated transcription"/>
    <property type="evidence" value="ECO:0007669"/>
    <property type="project" value="InterPro"/>
</dbReference>
<reference evidence="2 3" key="1">
    <citation type="submission" date="2018-03" db="EMBL/GenBank/DDBJ databases">
        <title>Genomic Encyclopedia of Archaeal and Bacterial Type Strains, Phase II (KMG-II): from individual species to whole genera.</title>
        <authorList>
            <person name="Goeker M."/>
        </authorList>
    </citation>
    <scope>NUCLEOTIDE SEQUENCE [LARGE SCALE GENOMIC DNA]</scope>
    <source>
        <strain evidence="2 3">DSM 45312</strain>
    </source>
</reference>
<feature type="domain" description="UbiC transcription regulator-associated" evidence="1">
    <location>
        <begin position="1"/>
        <end position="44"/>
    </location>
</feature>
<dbReference type="Pfam" id="PF07702">
    <property type="entry name" value="UTRA"/>
    <property type="match status" value="1"/>
</dbReference>
<dbReference type="EMBL" id="PYGA01000002">
    <property type="protein sequence ID" value="PSL00245.1"/>
    <property type="molecule type" value="Genomic_DNA"/>
</dbReference>
<organism evidence="2 3">
    <name type="scientific">Murinocardiopsis flavida</name>
    <dbReference type="NCBI Taxonomy" id="645275"/>
    <lineage>
        <taxon>Bacteria</taxon>
        <taxon>Bacillati</taxon>
        <taxon>Actinomycetota</taxon>
        <taxon>Actinomycetes</taxon>
        <taxon>Streptosporangiales</taxon>
        <taxon>Nocardiopsidaceae</taxon>
        <taxon>Murinocardiopsis</taxon>
    </lineage>
</organism>
<sequence length="53" mass="5975">MPTVEEAQRLDVAPGVPLMMIKQTFYAGDLAVEAADIMIPADRYTLSYRMRVE</sequence>